<evidence type="ECO:0000256" key="2">
    <source>
        <dbReference type="PROSITE-ProRule" id="PRU00283"/>
    </source>
</evidence>
<feature type="region of interest" description="Disordered" evidence="3">
    <location>
        <begin position="91"/>
        <end position="119"/>
    </location>
</feature>
<evidence type="ECO:0000256" key="3">
    <source>
        <dbReference type="SAM" id="MobiDB-lite"/>
    </source>
</evidence>
<comment type="similarity">
    <text evidence="2">Belongs to the TRAFAC class myosin-kinesin ATPase superfamily. Kinesin family.</text>
</comment>
<dbReference type="InterPro" id="IPR001752">
    <property type="entry name" value="Kinesin_motor_dom"/>
</dbReference>
<dbReference type="Proteomes" id="UP001472866">
    <property type="component" value="Chromosome 10"/>
</dbReference>
<keyword evidence="2" id="KW-0067">ATP-binding</keyword>
<accession>A0AAX4PF82</accession>
<dbReference type="SUPFAM" id="SSF52540">
    <property type="entry name" value="P-loop containing nucleoside triphosphate hydrolases"/>
    <property type="match status" value="1"/>
</dbReference>
<feature type="binding site" evidence="2">
    <location>
        <begin position="292"/>
        <end position="299"/>
    </location>
    <ligand>
        <name>ATP</name>
        <dbReference type="ChEBI" id="CHEBI:30616"/>
    </ligand>
</feature>
<dbReference type="GO" id="GO:0003777">
    <property type="term" value="F:microtubule motor activity"/>
    <property type="evidence" value="ECO:0007669"/>
    <property type="project" value="InterPro"/>
</dbReference>
<dbReference type="PROSITE" id="PS50067">
    <property type="entry name" value="KINESIN_MOTOR_2"/>
    <property type="match status" value="1"/>
</dbReference>
<dbReference type="Pfam" id="PF00225">
    <property type="entry name" value="Kinesin"/>
    <property type="match status" value="1"/>
</dbReference>
<gene>
    <name evidence="5" type="ORF">HKI87_10g62630</name>
</gene>
<keyword evidence="6" id="KW-1185">Reference proteome</keyword>
<dbReference type="AlphaFoldDB" id="A0AAX4PF82"/>
<dbReference type="InterPro" id="IPR027640">
    <property type="entry name" value="Kinesin-like_fam"/>
</dbReference>
<dbReference type="PANTHER" id="PTHR24115">
    <property type="entry name" value="KINESIN-RELATED"/>
    <property type="match status" value="1"/>
</dbReference>
<dbReference type="GO" id="GO:0005874">
    <property type="term" value="C:microtubule"/>
    <property type="evidence" value="ECO:0007669"/>
    <property type="project" value="TreeGrafter"/>
</dbReference>
<sequence length="682" mass="75519">MESPPEWIHSVLKHGDLRTCVNLASVSKAYHEELTESCGFWKVLCLKLAEERKLYLDLKHFESTLATVESWKALYDELWGQRNQFVEDEAQGAETSLGPRRTNLPPLTEGSPAQDEVTEGKTKTFSIGVCVRFKPPTRHGSGKTEGGARVVIPLHQRLPLIRAKYGMNLSNSEAMKKIMMLEHGKEAVDPWSGAFIKEEDVAQKENRPGRTPSEDKAPSPSASDQGSTAGIVAVKPEDASVLGIVPGSGLREFKFDRVFDSGCSQEHVHLNSSRRVVMDFVNGFSGTVMVYGQTGSGKTHTMFGRQWDGGEAEAGEDVERMKRDFGSAHPEDGIAQRTAREVLDALRSREEDCGIKWRMGVTYVEVYGQEVYDLLKEGKIVGQSRVAGQRYVLDGQTEWPVKTWEEIHSHLRGGDAQKRKACTAMNERSSRAHTVFILSLTQTAPGTNKKISSKLMLVDLGGSEKLTKSKVHESVRSAGTVSWDQYYEQRKHLTEALYINTGLYALKACIEALHEKQKQDRQAAEDPSFKKRHVYVPYQDSKLTMILSSSLGGSARTVMIVTASKDPSNAVETFQSLRFGEQCSSVENTASGLTNARVLEAIGELDSKIKSCEALIEKHERWETKRVVRKDLEGDEVVTVTVPVGAELYREEMERLIARKDALLGKPPAAAAVATEAAEAVC</sequence>
<keyword evidence="2" id="KW-0547">Nucleotide-binding</keyword>
<dbReference type="GO" id="GO:0016887">
    <property type="term" value="F:ATP hydrolysis activity"/>
    <property type="evidence" value="ECO:0007669"/>
    <property type="project" value="TreeGrafter"/>
</dbReference>
<evidence type="ECO:0000259" key="4">
    <source>
        <dbReference type="PROSITE" id="PS50067"/>
    </source>
</evidence>
<dbReference type="GO" id="GO:0008017">
    <property type="term" value="F:microtubule binding"/>
    <property type="evidence" value="ECO:0007669"/>
    <property type="project" value="InterPro"/>
</dbReference>
<dbReference type="PANTHER" id="PTHR24115:SF545">
    <property type="entry name" value="KINESIN-LIKE PROTEIN KIP2"/>
    <property type="match status" value="1"/>
</dbReference>
<keyword evidence="1 2" id="KW-0505">Motor protein</keyword>
<dbReference type="Gene3D" id="3.40.850.10">
    <property type="entry name" value="Kinesin motor domain"/>
    <property type="match status" value="1"/>
</dbReference>
<protein>
    <submittedName>
        <fullName evidence="5">Heavy chain of kinesin</fullName>
    </submittedName>
</protein>
<organism evidence="5 6">
    <name type="scientific">Chloropicon roscoffensis</name>
    <dbReference type="NCBI Taxonomy" id="1461544"/>
    <lineage>
        <taxon>Eukaryota</taxon>
        <taxon>Viridiplantae</taxon>
        <taxon>Chlorophyta</taxon>
        <taxon>Chloropicophyceae</taxon>
        <taxon>Chloropicales</taxon>
        <taxon>Chloropicaceae</taxon>
        <taxon>Chloropicon</taxon>
    </lineage>
</organism>
<dbReference type="GO" id="GO:0005524">
    <property type="term" value="F:ATP binding"/>
    <property type="evidence" value="ECO:0007669"/>
    <property type="project" value="UniProtKB-UniRule"/>
</dbReference>
<feature type="region of interest" description="Disordered" evidence="3">
    <location>
        <begin position="201"/>
        <end position="228"/>
    </location>
</feature>
<proteinExistence type="inferred from homology"/>
<dbReference type="InterPro" id="IPR027417">
    <property type="entry name" value="P-loop_NTPase"/>
</dbReference>
<dbReference type="EMBL" id="CP151510">
    <property type="protein sequence ID" value="WZN64706.1"/>
    <property type="molecule type" value="Genomic_DNA"/>
</dbReference>
<dbReference type="InterPro" id="IPR036961">
    <property type="entry name" value="Kinesin_motor_dom_sf"/>
</dbReference>
<dbReference type="GO" id="GO:0007018">
    <property type="term" value="P:microtubule-based movement"/>
    <property type="evidence" value="ECO:0007669"/>
    <property type="project" value="InterPro"/>
</dbReference>
<feature type="domain" description="Kinesin motor" evidence="4">
    <location>
        <begin position="227"/>
        <end position="586"/>
    </location>
</feature>
<reference evidence="5 6" key="1">
    <citation type="submission" date="2024-03" db="EMBL/GenBank/DDBJ databases">
        <title>Complete genome sequence of the green alga Chloropicon roscoffensis RCC1871.</title>
        <authorList>
            <person name="Lemieux C."/>
            <person name="Pombert J.-F."/>
            <person name="Otis C."/>
            <person name="Turmel M."/>
        </authorList>
    </citation>
    <scope>NUCLEOTIDE SEQUENCE [LARGE SCALE GENOMIC DNA]</scope>
    <source>
        <strain evidence="5 6">RCC1871</strain>
    </source>
</reference>
<evidence type="ECO:0000313" key="5">
    <source>
        <dbReference type="EMBL" id="WZN64706.1"/>
    </source>
</evidence>
<evidence type="ECO:0000313" key="6">
    <source>
        <dbReference type="Proteomes" id="UP001472866"/>
    </source>
</evidence>
<feature type="compositionally biased region" description="Basic and acidic residues" evidence="3">
    <location>
        <begin position="201"/>
        <end position="217"/>
    </location>
</feature>
<name>A0AAX4PF82_9CHLO</name>
<dbReference type="GO" id="GO:0005871">
    <property type="term" value="C:kinesin complex"/>
    <property type="evidence" value="ECO:0007669"/>
    <property type="project" value="TreeGrafter"/>
</dbReference>
<dbReference type="SMART" id="SM00129">
    <property type="entry name" value="KISc"/>
    <property type="match status" value="1"/>
</dbReference>
<evidence type="ECO:0000256" key="1">
    <source>
        <dbReference type="ARBA" id="ARBA00023175"/>
    </source>
</evidence>
<dbReference type="PRINTS" id="PR00380">
    <property type="entry name" value="KINESINHEAVY"/>
</dbReference>